<dbReference type="EMBL" id="CP025938">
    <property type="protein sequence ID" value="AUS04921.1"/>
    <property type="molecule type" value="Genomic_DNA"/>
</dbReference>
<dbReference type="KEGG" id="taj:C1A40_05305"/>
<proteinExistence type="predicted"/>
<keyword evidence="3" id="KW-1185">Reference proteome</keyword>
<dbReference type="Gene3D" id="2.180.10.10">
    <property type="entry name" value="RHS repeat-associated core"/>
    <property type="match status" value="1"/>
</dbReference>
<dbReference type="RefSeq" id="WP_102994985.1">
    <property type="nucleotide sequence ID" value="NZ_CP025938.1"/>
</dbReference>
<evidence type="ECO:0000313" key="2">
    <source>
        <dbReference type="EMBL" id="AUS04921.1"/>
    </source>
</evidence>
<evidence type="ECO:0008006" key="4">
    <source>
        <dbReference type="Google" id="ProtNLM"/>
    </source>
</evidence>
<evidence type="ECO:0000256" key="1">
    <source>
        <dbReference type="SAM" id="MobiDB-lite"/>
    </source>
</evidence>
<reference evidence="3" key="1">
    <citation type="submission" date="2018-01" db="EMBL/GenBank/DDBJ databases">
        <title>Complete genome of Tamlana sp. UJ94.</title>
        <authorList>
            <person name="Jung J."/>
            <person name="Chung D."/>
            <person name="Bae S.S."/>
            <person name="Baek K."/>
        </authorList>
    </citation>
    <scope>NUCLEOTIDE SEQUENCE [LARGE SCALE GENOMIC DNA]</scope>
    <source>
        <strain evidence="3">UJ94</strain>
    </source>
</reference>
<organism evidence="2 3">
    <name type="scientific">Pseudotamlana carrageenivorans</name>
    <dbReference type="NCBI Taxonomy" id="2069432"/>
    <lineage>
        <taxon>Bacteria</taxon>
        <taxon>Pseudomonadati</taxon>
        <taxon>Bacteroidota</taxon>
        <taxon>Flavobacteriia</taxon>
        <taxon>Flavobacteriales</taxon>
        <taxon>Flavobacteriaceae</taxon>
        <taxon>Pseudotamlana</taxon>
    </lineage>
</organism>
<feature type="compositionally biased region" description="Polar residues" evidence="1">
    <location>
        <begin position="198"/>
        <end position="217"/>
    </location>
</feature>
<dbReference type="Proteomes" id="UP000236592">
    <property type="component" value="Chromosome"/>
</dbReference>
<evidence type="ECO:0000313" key="3">
    <source>
        <dbReference type="Proteomes" id="UP000236592"/>
    </source>
</evidence>
<feature type="region of interest" description="Disordered" evidence="1">
    <location>
        <begin position="190"/>
        <end position="222"/>
    </location>
</feature>
<dbReference type="AlphaFoldDB" id="A0A2I7SG87"/>
<protein>
    <recommendedName>
        <fullName evidence="4">RHS repeat-associated core domain-containing protein</fullName>
    </recommendedName>
</protein>
<dbReference type="OrthoDB" id="2972467at2"/>
<gene>
    <name evidence="2" type="ORF">C1A40_05305</name>
</gene>
<accession>A0A2I7SG87</accession>
<sequence length="344" mass="38397">MNTLQSIANNTIPKSLLLASCKVETMFCNSSVSATSNLPYQYHFGMPMPGRNMNNGDYRYGFGGHEKDDEIKGNGNHYEFAGFGLDPRLGKRWNIDPHFRMMPAWSPYSIMFNNPLSFTDPSGLYPIYIITRSYAPFKWFGPGNEWHGDNRGHTLDRGASYRGLASITHDTETLTTEAFGGRSRSYTKDFSKDAISPTEVSNRSSGNNIDVHSSAGNEAQVGAQPIDQFTKLKVTTSGDIKQDHVLNITGTISGDDFPNQESFIYDSEGNSLWLGNFETSGDQQWGPVFDLFFENEDDVNINVDISIKVNKDGVFQGVMQGDKMISIEDWNKQFKSDDNASSDQ</sequence>
<name>A0A2I7SG87_9FLAO</name>